<proteinExistence type="inferred from homology"/>
<protein>
    <recommendedName>
        <fullName evidence="4">D-isomer specific 2-hydroxyacid dehydrogenase NAD-binding domain-containing protein</fullName>
    </recommendedName>
</protein>
<evidence type="ECO:0000313" key="5">
    <source>
        <dbReference type="EMBL" id="KAF2641316.1"/>
    </source>
</evidence>
<feature type="domain" description="D-isomer specific 2-hydroxyacid dehydrogenase NAD-binding" evidence="4">
    <location>
        <begin position="152"/>
        <end position="286"/>
    </location>
</feature>
<gene>
    <name evidence="5" type="ORF">P280DRAFT_361029</name>
</gene>
<dbReference type="Proteomes" id="UP000799753">
    <property type="component" value="Unassembled WGS sequence"/>
</dbReference>
<comment type="similarity">
    <text evidence="1">Belongs to the D-isomer specific 2-hydroxyacid dehydrogenase family.</text>
</comment>
<dbReference type="SUPFAM" id="SSF52283">
    <property type="entry name" value="Formate/glycerate dehydrogenase catalytic domain-like"/>
    <property type="match status" value="1"/>
</dbReference>
<organism evidence="5 6">
    <name type="scientific">Massarina eburnea CBS 473.64</name>
    <dbReference type="NCBI Taxonomy" id="1395130"/>
    <lineage>
        <taxon>Eukaryota</taxon>
        <taxon>Fungi</taxon>
        <taxon>Dikarya</taxon>
        <taxon>Ascomycota</taxon>
        <taxon>Pezizomycotina</taxon>
        <taxon>Dothideomycetes</taxon>
        <taxon>Pleosporomycetidae</taxon>
        <taxon>Pleosporales</taxon>
        <taxon>Massarineae</taxon>
        <taxon>Massarinaceae</taxon>
        <taxon>Massarina</taxon>
    </lineage>
</organism>
<evidence type="ECO:0000256" key="1">
    <source>
        <dbReference type="ARBA" id="ARBA00005854"/>
    </source>
</evidence>
<dbReference type="OrthoDB" id="298012at2759"/>
<dbReference type="PANTHER" id="PTHR43761">
    <property type="entry name" value="D-ISOMER SPECIFIC 2-HYDROXYACID DEHYDROGENASE FAMILY PROTEIN (AFU_ORTHOLOGUE AFUA_1G13630)"/>
    <property type="match status" value="1"/>
</dbReference>
<dbReference type="Pfam" id="PF02826">
    <property type="entry name" value="2-Hacid_dh_C"/>
    <property type="match status" value="1"/>
</dbReference>
<keyword evidence="3" id="KW-0520">NAD</keyword>
<dbReference type="GO" id="GO:0051287">
    <property type="term" value="F:NAD binding"/>
    <property type="evidence" value="ECO:0007669"/>
    <property type="project" value="InterPro"/>
</dbReference>
<reference evidence="5" key="1">
    <citation type="journal article" date="2020" name="Stud. Mycol.">
        <title>101 Dothideomycetes genomes: a test case for predicting lifestyles and emergence of pathogens.</title>
        <authorList>
            <person name="Haridas S."/>
            <person name="Albert R."/>
            <person name="Binder M."/>
            <person name="Bloem J."/>
            <person name="Labutti K."/>
            <person name="Salamov A."/>
            <person name="Andreopoulos B."/>
            <person name="Baker S."/>
            <person name="Barry K."/>
            <person name="Bills G."/>
            <person name="Bluhm B."/>
            <person name="Cannon C."/>
            <person name="Castanera R."/>
            <person name="Culley D."/>
            <person name="Daum C."/>
            <person name="Ezra D."/>
            <person name="Gonzalez J."/>
            <person name="Henrissat B."/>
            <person name="Kuo A."/>
            <person name="Liang C."/>
            <person name="Lipzen A."/>
            <person name="Lutzoni F."/>
            <person name="Magnuson J."/>
            <person name="Mondo S."/>
            <person name="Nolan M."/>
            <person name="Ohm R."/>
            <person name="Pangilinan J."/>
            <person name="Park H.-J."/>
            <person name="Ramirez L."/>
            <person name="Alfaro M."/>
            <person name="Sun H."/>
            <person name="Tritt A."/>
            <person name="Yoshinaga Y."/>
            <person name="Zwiers L.-H."/>
            <person name="Turgeon B."/>
            <person name="Goodwin S."/>
            <person name="Spatafora J."/>
            <person name="Crous P."/>
            <person name="Grigoriev I."/>
        </authorList>
    </citation>
    <scope>NUCLEOTIDE SEQUENCE</scope>
    <source>
        <strain evidence="5">CBS 473.64</strain>
    </source>
</reference>
<feature type="non-terminal residue" evidence="5">
    <location>
        <position position="333"/>
    </location>
</feature>
<dbReference type="Gene3D" id="3.40.50.720">
    <property type="entry name" value="NAD(P)-binding Rossmann-like Domain"/>
    <property type="match status" value="2"/>
</dbReference>
<evidence type="ECO:0000259" key="4">
    <source>
        <dbReference type="Pfam" id="PF02826"/>
    </source>
</evidence>
<evidence type="ECO:0000256" key="3">
    <source>
        <dbReference type="ARBA" id="ARBA00023027"/>
    </source>
</evidence>
<accession>A0A6A6S0G4</accession>
<dbReference type="AlphaFoldDB" id="A0A6A6S0G4"/>
<dbReference type="EMBL" id="MU006783">
    <property type="protein sequence ID" value="KAF2641316.1"/>
    <property type="molecule type" value="Genomic_DNA"/>
</dbReference>
<sequence length="333" mass="36270">IVVLEADLIRMPDLKYPSTFGLIEWPSTTSSNIEVHIKEATVVVAKSVELNANVLSEKVSPHLKLIIYCADKQDTAASIDLDTCRRRRISVADWRKACANLECEHIMAMYFALRRRLLPTHTTVQNASALTDFRGISILLKSTSRDYGPVFPISCSGETMGIIGHDDAGEVLTLTKLARSLGMRVIRGSPKGIKSDGSSTTFKELFKTCTVVVVMRGDGEVPHPEAWTNNSGNTIGLKELRSMPKEAILISLAIGGPVNEKALFDALRNKWINGAAVDDIKRDSELVGESPLIGKASEGLNLITTPNVSRLGFLPPGSFGWLAKGVLEDWING</sequence>
<keyword evidence="6" id="KW-1185">Reference proteome</keyword>
<dbReference type="PANTHER" id="PTHR43761:SF1">
    <property type="entry name" value="D-ISOMER SPECIFIC 2-HYDROXYACID DEHYDROGENASE CATALYTIC DOMAIN-CONTAINING PROTEIN-RELATED"/>
    <property type="match status" value="1"/>
</dbReference>
<dbReference type="InterPro" id="IPR036291">
    <property type="entry name" value="NAD(P)-bd_dom_sf"/>
</dbReference>
<feature type="non-terminal residue" evidence="5">
    <location>
        <position position="1"/>
    </location>
</feature>
<evidence type="ECO:0000313" key="6">
    <source>
        <dbReference type="Proteomes" id="UP000799753"/>
    </source>
</evidence>
<dbReference type="GO" id="GO:0016491">
    <property type="term" value="F:oxidoreductase activity"/>
    <property type="evidence" value="ECO:0007669"/>
    <property type="project" value="UniProtKB-KW"/>
</dbReference>
<keyword evidence="2" id="KW-0560">Oxidoreductase</keyword>
<name>A0A6A6S0G4_9PLEO</name>
<evidence type="ECO:0000256" key="2">
    <source>
        <dbReference type="ARBA" id="ARBA00023002"/>
    </source>
</evidence>
<dbReference type="InterPro" id="IPR050418">
    <property type="entry name" value="D-iso_2-hydroxyacid_DH_PdxB"/>
</dbReference>
<dbReference type="SUPFAM" id="SSF51735">
    <property type="entry name" value="NAD(P)-binding Rossmann-fold domains"/>
    <property type="match status" value="1"/>
</dbReference>
<dbReference type="InterPro" id="IPR006140">
    <property type="entry name" value="D-isomer_DH_NAD-bd"/>
</dbReference>